<dbReference type="GO" id="GO:0000298">
    <property type="term" value="F:endopolyphosphatase activity"/>
    <property type="evidence" value="ECO:0007669"/>
    <property type="project" value="TreeGrafter"/>
</dbReference>
<dbReference type="EMBL" id="BMES01000001">
    <property type="protein sequence ID" value="GGH18504.1"/>
    <property type="molecule type" value="Genomic_DNA"/>
</dbReference>
<evidence type="ECO:0000313" key="6">
    <source>
        <dbReference type="EMBL" id="GGH18504.1"/>
    </source>
</evidence>
<dbReference type="Gene3D" id="3.90.79.10">
    <property type="entry name" value="Nucleoside Triphosphate Pyrophosphohydrolase"/>
    <property type="match status" value="1"/>
</dbReference>
<accession>A0A917MHR6</accession>
<name>A0A917MHR6_9HYPH</name>
<dbReference type="CDD" id="cd04666">
    <property type="entry name" value="NUDIX_DIPP2_like_Nudt4"/>
    <property type="match status" value="1"/>
</dbReference>
<dbReference type="RefSeq" id="WP_188517536.1">
    <property type="nucleotide sequence ID" value="NZ_BMES01000001.1"/>
</dbReference>
<evidence type="ECO:0000256" key="4">
    <source>
        <dbReference type="ARBA" id="ARBA00022842"/>
    </source>
</evidence>
<dbReference type="PANTHER" id="PTHR12629:SF0">
    <property type="entry name" value="DIPHOSPHOINOSITOL-POLYPHOSPHATE DIPHOSPHATASE"/>
    <property type="match status" value="1"/>
</dbReference>
<dbReference type="GO" id="GO:1901907">
    <property type="term" value="P:diadenosine pentaphosphate catabolic process"/>
    <property type="evidence" value="ECO:0007669"/>
    <property type="project" value="TreeGrafter"/>
</dbReference>
<evidence type="ECO:0000256" key="3">
    <source>
        <dbReference type="ARBA" id="ARBA00022801"/>
    </source>
</evidence>
<reference evidence="6" key="1">
    <citation type="journal article" date="2014" name="Int. J. Syst. Evol. Microbiol.">
        <title>Complete genome sequence of Corynebacterium casei LMG S-19264T (=DSM 44701T), isolated from a smear-ripened cheese.</title>
        <authorList>
            <consortium name="US DOE Joint Genome Institute (JGI-PGF)"/>
            <person name="Walter F."/>
            <person name="Albersmeier A."/>
            <person name="Kalinowski J."/>
            <person name="Ruckert C."/>
        </authorList>
    </citation>
    <scope>NUCLEOTIDE SEQUENCE</scope>
    <source>
        <strain evidence="6">CGMCC 1.12214</strain>
    </source>
</reference>
<dbReference type="InterPro" id="IPR015797">
    <property type="entry name" value="NUDIX_hydrolase-like_dom_sf"/>
</dbReference>
<keyword evidence="3 6" id="KW-0378">Hydrolase</keyword>
<dbReference type="GO" id="GO:0046872">
    <property type="term" value="F:metal ion binding"/>
    <property type="evidence" value="ECO:0007669"/>
    <property type="project" value="UniProtKB-KW"/>
</dbReference>
<dbReference type="PROSITE" id="PS51462">
    <property type="entry name" value="NUDIX"/>
    <property type="match status" value="1"/>
</dbReference>
<sequence length="147" mass="16612">MPAMQFAALPYRVIEGRVEVLLVTSRETRRWVIPKGWPMRGKQPHQAAAREAFEEAGVKGDAAPEPIGGFTYWKKLRRNRLLCTVEVFAMTVSAELKVWPERRQRKRRWFPVAEAAEQVEEPGLAALIRDMLPAVASASKTTQSTPV</sequence>
<dbReference type="GO" id="GO:0071543">
    <property type="term" value="P:diphosphoinositol polyphosphate metabolic process"/>
    <property type="evidence" value="ECO:0007669"/>
    <property type="project" value="TreeGrafter"/>
</dbReference>
<comment type="cofactor">
    <cofactor evidence="1">
        <name>Mg(2+)</name>
        <dbReference type="ChEBI" id="CHEBI:18420"/>
    </cofactor>
</comment>
<dbReference type="GO" id="GO:0034431">
    <property type="term" value="F:bis(5'-adenosyl)-hexaphosphatase activity"/>
    <property type="evidence" value="ECO:0007669"/>
    <property type="project" value="TreeGrafter"/>
</dbReference>
<gene>
    <name evidence="6" type="ORF">GCM10007036_20760</name>
</gene>
<feature type="domain" description="Nudix hydrolase" evidence="5">
    <location>
        <begin position="1"/>
        <end position="132"/>
    </location>
</feature>
<dbReference type="Pfam" id="PF00293">
    <property type="entry name" value="NUDIX"/>
    <property type="match status" value="1"/>
</dbReference>
<dbReference type="SUPFAM" id="SSF55811">
    <property type="entry name" value="Nudix"/>
    <property type="match status" value="1"/>
</dbReference>
<evidence type="ECO:0000256" key="1">
    <source>
        <dbReference type="ARBA" id="ARBA00001946"/>
    </source>
</evidence>
<evidence type="ECO:0000313" key="7">
    <source>
        <dbReference type="Proteomes" id="UP000603912"/>
    </source>
</evidence>
<dbReference type="GO" id="GO:1901909">
    <property type="term" value="P:diadenosine hexaphosphate catabolic process"/>
    <property type="evidence" value="ECO:0007669"/>
    <property type="project" value="TreeGrafter"/>
</dbReference>
<dbReference type="GO" id="GO:1901911">
    <property type="term" value="P:adenosine 5'-(hexahydrogen pentaphosphate) catabolic process"/>
    <property type="evidence" value="ECO:0007669"/>
    <property type="project" value="TreeGrafter"/>
</dbReference>
<proteinExistence type="predicted"/>
<reference evidence="6" key="2">
    <citation type="submission" date="2020-09" db="EMBL/GenBank/DDBJ databases">
        <authorList>
            <person name="Sun Q."/>
            <person name="Zhou Y."/>
        </authorList>
    </citation>
    <scope>NUCLEOTIDE SEQUENCE</scope>
    <source>
        <strain evidence="6">CGMCC 1.12214</strain>
    </source>
</reference>
<dbReference type="GO" id="GO:0034432">
    <property type="term" value="F:bis(5'-adenosyl)-pentaphosphatase activity"/>
    <property type="evidence" value="ECO:0007669"/>
    <property type="project" value="TreeGrafter"/>
</dbReference>
<keyword evidence="4" id="KW-0460">Magnesium</keyword>
<dbReference type="AlphaFoldDB" id="A0A917MHR6"/>
<dbReference type="GO" id="GO:0008486">
    <property type="term" value="F:diphosphoinositol-polyphosphate diphosphatase activity"/>
    <property type="evidence" value="ECO:0007669"/>
    <property type="project" value="TreeGrafter"/>
</dbReference>
<dbReference type="InterPro" id="IPR000086">
    <property type="entry name" value="NUDIX_hydrolase_dom"/>
</dbReference>
<organism evidence="6 7">
    <name type="scientific">Alsobacter metallidurans</name>
    <dbReference type="NCBI Taxonomy" id="340221"/>
    <lineage>
        <taxon>Bacteria</taxon>
        <taxon>Pseudomonadati</taxon>
        <taxon>Pseudomonadota</taxon>
        <taxon>Alphaproteobacteria</taxon>
        <taxon>Hyphomicrobiales</taxon>
        <taxon>Alsobacteraceae</taxon>
        <taxon>Alsobacter</taxon>
    </lineage>
</organism>
<dbReference type="GO" id="GO:0005737">
    <property type="term" value="C:cytoplasm"/>
    <property type="evidence" value="ECO:0007669"/>
    <property type="project" value="TreeGrafter"/>
</dbReference>
<dbReference type="Proteomes" id="UP000603912">
    <property type="component" value="Unassembled WGS sequence"/>
</dbReference>
<dbReference type="PANTHER" id="PTHR12629">
    <property type="entry name" value="DIPHOSPHOINOSITOL POLYPHOSPHATE PHOSPHOHYDROLASE"/>
    <property type="match status" value="1"/>
</dbReference>
<evidence type="ECO:0000259" key="5">
    <source>
        <dbReference type="PROSITE" id="PS51462"/>
    </source>
</evidence>
<protein>
    <submittedName>
        <fullName evidence="6">NUDIX hydrolase</fullName>
    </submittedName>
</protein>
<dbReference type="InterPro" id="IPR047198">
    <property type="entry name" value="DDP-like_NUDIX"/>
</dbReference>
<evidence type="ECO:0000256" key="2">
    <source>
        <dbReference type="ARBA" id="ARBA00022723"/>
    </source>
</evidence>
<keyword evidence="7" id="KW-1185">Reference proteome</keyword>
<comment type="caution">
    <text evidence="6">The sequence shown here is derived from an EMBL/GenBank/DDBJ whole genome shotgun (WGS) entry which is preliminary data.</text>
</comment>
<keyword evidence="2" id="KW-0479">Metal-binding</keyword>